<feature type="chain" id="PRO_5043411129" evidence="2">
    <location>
        <begin position="22"/>
        <end position="154"/>
    </location>
</feature>
<dbReference type="EMBL" id="CP022521">
    <property type="protein sequence ID" value="ASO17954.1"/>
    <property type="molecule type" value="Genomic_DNA"/>
</dbReference>
<feature type="compositionally biased region" description="Basic and acidic residues" evidence="1">
    <location>
        <begin position="89"/>
        <end position="100"/>
    </location>
</feature>
<evidence type="ECO:0000313" key="3">
    <source>
        <dbReference type="EMBL" id="ASO17954.1"/>
    </source>
</evidence>
<reference evidence="3 4" key="1">
    <citation type="submission" date="2017-07" db="EMBL/GenBank/DDBJ databases">
        <title>Complete genome sequence of Actinoalloteichus hoggarensis DSM 45943, type strain of Actinoalloteichus hoggarensis.</title>
        <authorList>
            <person name="Ruckert C."/>
            <person name="Nouioui I."/>
            <person name="Willmese J."/>
            <person name="van Wezel G."/>
            <person name="Klenk H.-P."/>
            <person name="Kalinowski J."/>
            <person name="Zotchev S.B."/>
        </authorList>
    </citation>
    <scope>NUCLEOTIDE SEQUENCE [LARGE SCALE GENOMIC DNA]</scope>
    <source>
        <strain evidence="3 4">DSM 45943</strain>
    </source>
</reference>
<dbReference type="OrthoDB" id="9847180at2"/>
<gene>
    <name evidence="3" type="ORF">AHOG_01445</name>
</gene>
<dbReference type="AlphaFoldDB" id="A0A221VWS4"/>
<dbReference type="Proteomes" id="UP000204221">
    <property type="component" value="Chromosome"/>
</dbReference>
<feature type="compositionally biased region" description="Basic and acidic residues" evidence="1">
    <location>
        <begin position="132"/>
        <end position="154"/>
    </location>
</feature>
<protein>
    <submittedName>
        <fullName evidence="3">Uncharacterized protein</fullName>
    </submittedName>
</protein>
<evidence type="ECO:0000313" key="4">
    <source>
        <dbReference type="Proteomes" id="UP000204221"/>
    </source>
</evidence>
<name>A0A221VWS4_9PSEU</name>
<sequence length="154" mass="16572">MTTFMPTAPRLVVLPAVGACAVFGANLPGRGPTFLLDLGAVHVEMPIPADQRSRSAMADFLRTLAFASERASEWIEQTSGLSAGPVINHEPDSSPRRDPRGGMTSGYREVRGQWDEDAPPSGPGVLPSGRHAWPEDSDHPTGDPDEKGERGWWS</sequence>
<proteinExistence type="predicted"/>
<evidence type="ECO:0000256" key="2">
    <source>
        <dbReference type="SAM" id="SignalP"/>
    </source>
</evidence>
<evidence type="ECO:0000256" key="1">
    <source>
        <dbReference type="SAM" id="MobiDB-lite"/>
    </source>
</evidence>
<keyword evidence="2" id="KW-0732">Signal</keyword>
<feature type="region of interest" description="Disordered" evidence="1">
    <location>
        <begin position="77"/>
        <end position="154"/>
    </location>
</feature>
<accession>A0A221VWS4</accession>
<dbReference type="KEGG" id="ahg:AHOG_01445"/>
<dbReference type="RefSeq" id="WP_157736572.1">
    <property type="nucleotide sequence ID" value="NZ_CP022521.1"/>
</dbReference>
<keyword evidence="4" id="KW-1185">Reference proteome</keyword>
<organism evidence="3 4">
    <name type="scientific">Actinoalloteichus hoggarensis</name>
    <dbReference type="NCBI Taxonomy" id="1470176"/>
    <lineage>
        <taxon>Bacteria</taxon>
        <taxon>Bacillati</taxon>
        <taxon>Actinomycetota</taxon>
        <taxon>Actinomycetes</taxon>
        <taxon>Pseudonocardiales</taxon>
        <taxon>Pseudonocardiaceae</taxon>
        <taxon>Actinoalloteichus</taxon>
    </lineage>
</organism>
<feature type="signal peptide" evidence="2">
    <location>
        <begin position="1"/>
        <end position="21"/>
    </location>
</feature>